<dbReference type="PANTHER" id="PTHR30524">
    <property type="entry name" value="MANNITOL-1-PHOSPHATE 5-DEHYDROGENASE"/>
    <property type="match status" value="1"/>
</dbReference>
<evidence type="ECO:0000313" key="11">
    <source>
        <dbReference type="Proteomes" id="UP000215459"/>
    </source>
</evidence>
<accession>A0A235BC51</accession>
<dbReference type="Pfam" id="PF08125">
    <property type="entry name" value="Mannitol_dh_C"/>
    <property type="match status" value="1"/>
</dbReference>
<gene>
    <name evidence="7" type="primary">mtlD</name>
    <name evidence="10" type="ORF">CHM34_02440</name>
</gene>
<dbReference type="OrthoDB" id="271711at2"/>
<evidence type="ECO:0000256" key="1">
    <source>
        <dbReference type="ARBA" id="ARBA00006541"/>
    </source>
</evidence>
<evidence type="ECO:0000313" key="10">
    <source>
        <dbReference type="EMBL" id="OYD09863.1"/>
    </source>
</evidence>
<reference evidence="10 11" key="1">
    <citation type="submission" date="2017-07" db="EMBL/GenBank/DDBJ databases">
        <title>The genome sequence of Paludifilum halophilum highlights mechanisms for microbial adaptation to high salt environemnts.</title>
        <authorList>
            <person name="Belbahri L."/>
        </authorList>
    </citation>
    <scope>NUCLEOTIDE SEQUENCE [LARGE SCALE GENOMIC DNA]</scope>
    <source>
        <strain evidence="10 11">DSM 102817</strain>
    </source>
</reference>
<dbReference type="InterPro" id="IPR023027">
    <property type="entry name" value="Mannitol_DH_CS"/>
</dbReference>
<comment type="catalytic activity">
    <reaction evidence="6 7">
        <text>D-mannitol 1-phosphate + NAD(+) = beta-D-fructose 6-phosphate + NADH + H(+)</text>
        <dbReference type="Rhea" id="RHEA:19661"/>
        <dbReference type="ChEBI" id="CHEBI:15378"/>
        <dbReference type="ChEBI" id="CHEBI:57540"/>
        <dbReference type="ChEBI" id="CHEBI:57634"/>
        <dbReference type="ChEBI" id="CHEBI:57945"/>
        <dbReference type="ChEBI" id="CHEBI:61381"/>
        <dbReference type="EC" id="1.1.1.17"/>
    </reaction>
</comment>
<dbReference type="Proteomes" id="UP000215459">
    <property type="component" value="Unassembled WGS sequence"/>
</dbReference>
<evidence type="ECO:0000256" key="7">
    <source>
        <dbReference type="HAMAP-Rule" id="MF_00196"/>
    </source>
</evidence>
<evidence type="ECO:0000259" key="8">
    <source>
        <dbReference type="Pfam" id="PF01232"/>
    </source>
</evidence>
<evidence type="ECO:0000256" key="2">
    <source>
        <dbReference type="ARBA" id="ARBA00012939"/>
    </source>
</evidence>
<dbReference type="EMBL" id="NOWF01000001">
    <property type="protein sequence ID" value="OYD09863.1"/>
    <property type="molecule type" value="Genomic_DNA"/>
</dbReference>
<feature type="binding site" evidence="7">
    <location>
        <begin position="3"/>
        <end position="14"/>
    </location>
    <ligand>
        <name>NAD(+)</name>
        <dbReference type="ChEBI" id="CHEBI:57540"/>
    </ligand>
</feature>
<dbReference type="InterPro" id="IPR036291">
    <property type="entry name" value="NAD(P)-bd_dom_sf"/>
</dbReference>
<dbReference type="PANTHER" id="PTHR30524:SF0">
    <property type="entry name" value="ALTRONATE OXIDOREDUCTASE-RELATED"/>
    <property type="match status" value="1"/>
</dbReference>
<dbReference type="SUPFAM" id="SSF48179">
    <property type="entry name" value="6-phosphogluconate dehydrogenase C-terminal domain-like"/>
    <property type="match status" value="1"/>
</dbReference>
<comment type="similarity">
    <text evidence="1 7">Belongs to the mannitol dehydrogenase family.</text>
</comment>
<name>A0A235BC51_9BACL</name>
<evidence type="ECO:0000256" key="3">
    <source>
        <dbReference type="ARBA" id="ARBA00016219"/>
    </source>
</evidence>
<dbReference type="InterPro" id="IPR023028">
    <property type="entry name" value="Mannitol_1_phos_5_DH"/>
</dbReference>
<dbReference type="GO" id="GO:0005829">
    <property type="term" value="C:cytosol"/>
    <property type="evidence" value="ECO:0007669"/>
    <property type="project" value="TreeGrafter"/>
</dbReference>
<dbReference type="Gene3D" id="3.40.50.720">
    <property type="entry name" value="NAD(P)-binding Rossmann-like Domain"/>
    <property type="match status" value="1"/>
</dbReference>
<keyword evidence="5 7" id="KW-0520">NAD</keyword>
<dbReference type="Gene3D" id="1.10.1040.10">
    <property type="entry name" value="N-(1-d-carboxylethyl)-l-norvaline Dehydrogenase, domain 2"/>
    <property type="match status" value="1"/>
</dbReference>
<dbReference type="InterPro" id="IPR008927">
    <property type="entry name" value="6-PGluconate_DH-like_C_sf"/>
</dbReference>
<dbReference type="PROSITE" id="PS00974">
    <property type="entry name" value="MANNITOL_DHGENASE"/>
    <property type="match status" value="1"/>
</dbReference>
<dbReference type="GO" id="GO:0008926">
    <property type="term" value="F:mannitol-1-phosphate 5-dehydrogenase activity"/>
    <property type="evidence" value="ECO:0007669"/>
    <property type="project" value="UniProtKB-UniRule"/>
</dbReference>
<proteinExistence type="inferred from homology"/>
<dbReference type="HAMAP" id="MF_00196">
    <property type="entry name" value="Mannitol_dehydrog"/>
    <property type="match status" value="1"/>
</dbReference>
<sequence>MLAVHFGAGNIGRGFIGALLSRAGYRVCFVDIDDTLVERIRTWQSYEVVSLEEQPETVEVGDVTALNSRTQPDRVVEAVSRADLVTTAVGPDVLKAITPLLSQGLKKRALEGTTPLNVIACENMIGASSALKEYVESHCDSGEQRHLREWIGFPDAAVDRIVPDQKAAVSLRVEVEPYFEWVVNRPAVKGELPPVQEILYTDQLDAFIERKLYTVNTGHAAAAYFGYALGMKTVLESMGNGWIRNKVEYVLEETGRLLTEKHGFETEEHRRYTRKMIRRFENPHITDRVTRVARTPIRKLGPEERLVGPARQLVSRGVQPVHLASAVAAALLYDWREDPETAAMQATIRKDGLSGALRSYSQLSSDHPLVELVLDQHAKLLEMVARLKG</sequence>
<dbReference type="EC" id="1.1.1.17" evidence="2 7"/>
<dbReference type="InterPro" id="IPR013328">
    <property type="entry name" value="6PGD_dom2"/>
</dbReference>
<dbReference type="AlphaFoldDB" id="A0A235BC51"/>
<dbReference type="InterPro" id="IPR013118">
    <property type="entry name" value="Mannitol_DH_C"/>
</dbReference>
<dbReference type="InterPro" id="IPR000669">
    <property type="entry name" value="Mannitol_DH"/>
</dbReference>
<protein>
    <recommendedName>
        <fullName evidence="3 7">Mannitol-1-phosphate 5-dehydrogenase</fullName>
        <ecNumber evidence="2 7">1.1.1.17</ecNumber>
    </recommendedName>
</protein>
<dbReference type="Pfam" id="PF01232">
    <property type="entry name" value="Mannitol_dh"/>
    <property type="match status" value="1"/>
</dbReference>
<dbReference type="RefSeq" id="WP_094262965.1">
    <property type="nucleotide sequence ID" value="NZ_NOWF01000001.1"/>
</dbReference>
<evidence type="ECO:0000256" key="5">
    <source>
        <dbReference type="ARBA" id="ARBA00023027"/>
    </source>
</evidence>
<dbReference type="PRINTS" id="PR00084">
    <property type="entry name" value="MTLDHDRGNASE"/>
</dbReference>
<feature type="domain" description="Mannitol dehydrogenase C-terminal" evidence="9">
    <location>
        <begin position="204"/>
        <end position="359"/>
    </location>
</feature>
<dbReference type="GO" id="GO:0019592">
    <property type="term" value="P:mannitol catabolic process"/>
    <property type="evidence" value="ECO:0007669"/>
    <property type="project" value="TreeGrafter"/>
</dbReference>
<dbReference type="NCBIfam" id="NF002652">
    <property type="entry name" value="PRK02318.2-5"/>
    <property type="match status" value="1"/>
</dbReference>
<comment type="caution">
    <text evidence="10">The sequence shown here is derived from an EMBL/GenBank/DDBJ whole genome shotgun (WGS) entry which is preliminary data.</text>
</comment>
<evidence type="ECO:0000256" key="6">
    <source>
        <dbReference type="ARBA" id="ARBA00048615"/>
    </source>
</evidence>
<organism evidence="10 11">
    <name type="scientific">Paludifilum halophilum</name>
    <dbReference type="NCBI Taxonomy" id="1642702"/>
    <lineage>
        <taxon>Bacteria</taxon>
        <taxon>Bacillati</taxon>
        <taxon>Bacillota</taxon>
        <taxon>Bacilli</taxon>
        <taxon>Bacillales</taxon>
        <taxon>Thermoactinomycetaceae</taxon>
        <taxon>Paludifilum</taxon>
    </lineage>
</organism>
<dbReference type="SUPFAM" id="SSF51735">
    <property type="entry name" value="NAD(P)-binding Rossmann-fold domains"/>
    <property type="match status" value="1"/>
</dbReference>
<feature type="domain" description="Mannitol dehydrogenase N-terminal" evidence="8">
    <location>
        <begin position="2"/>
        <end position="194"/>
    </location>
</feature>
<dbReference type="InterPro" id="IPR013131">
    <property type="entry name" value="Mannitol_DH_N"/>
</dbReference>
<dbReference type="NCBIfam" id="NF002647">
    <property type="entry name" value="PRK02318.1-3"/>
    <property type="match status" value="1"/>
</dbReference>
<evidence type="ECO:0000256" key="4">
    <source>
        <dbReference type="ARBA" id="ARBA00023002"/>
    </source>
</evidence>
<keyword evidence="11" id="KW-1185">Reference proteome</keyword>
<keyword evidence="4 7" id="KW-0560">Oxidoreductase</keyword>
<evidence type="ECO:0000259" key="9">
    <source>
        <dbReference type="Pfam" id="PF08125"/>
    </source>
</evidence>